<evidence type="ECO:0000259" key="2">
    <source>
        <dbReference type="PROSITE" id="PS51184"/>
    </source>
</evidence>
<evidence type="ECO:0000256" key="1">
    <source>
        <dbReference type="SAM" id="MobiDB-lite"/>
    </source>
</evidence>
<dbReference type="EMBL" id="BLZA01000007">
    <property type="protein sequence ID" value="GHJ84444.1"/>
    <property type="molecule type" value="Genomic_DNA"/>
</dbReference>
<dbReference type="Pfam" id="PF13621">
    <property type="entry name" value="Cupin_8"/>
    <property type="match status" value="1"/>
</dbReference>
<dbReference type="OrthoDB" id="47172at2759"/>
<evidence type="ECO:0000313" key="4">
    <source>
        <dbReference type="Proteomes" id="UP000620104"/>
    </source>
</evidence>
<dbReference type="InterPro" id="IPR003347">
    <property type="entry name" value="JmjC_dom"/>
</dbReference>
<name>A0A8H3YCN1_9TREE</name>
<dbReference type="Proteomes" id="UP000620104">
    <property type="component" value="Unassembled WGS sequence"/>
</dbReference>
<organism evidence="3 4">
    <name type="scientific">Naganishia liquefaciens</name>
    <dbReference type="NCBI Taxonomy" id="104408"/>
    <lineage>
        <taxon>Eukaryota</taxon>
        <taxon>Fungi</taxon>
        <taxon>Dikarya</taxon>
        <taxon>Basidiomycota</taxon>
        <taxon>Agaricomycotina</taxon>
        <taxon>Tremellomycetes</taxon>
        <taxon>Filobasidiales</taxon>
        <taxon>Filobasidiaceae</taxon>
        <taxon>Naganishia</taxon>
    </lineage>
</organism>
<proteinExistence type="predicted"/>
<evidence type="ECO:0000313" key="3">
    <source>
        <dbReference type="EMBL" id="GHJ84444.1"/>
    </source>
</evidence>
<gene>
    <name evidence="3" type="ORF">NliqN6_0846</name>
</gene>
<protein>
    <recommendedName>
        <fullName evidence="2">JmjC domain-containing protein</fullName>
    </recommendedName>
</protein>
<sequence length="501" mass="56212">MARSPEWNTDNGRADAVDARPATFLIPSLARRLVHNHPDDTLHRCPPSVLVLLNASLVALLDEQAADDPSDALITLRHLAHQKINAPPFHAVQPQWLRLYTDATLALVLARVRRIPRRVDEWRTWVRWLDMVIIVAGAVGPQRDEYVAEVIQGVQREFAGKEVERYERMARDTDADADDDDAPPLVPPLSIHYAPLAIPTPSQPPFTPPPYPIVLRRYADPSHCPALRLWHRAAHLLARAGPGRVVPVEIGTSYTDAQWGQRIVPFEVFLQRIGYDLTGLCDGPLSAAADEEIPTDQPLYLAQHDLLAQFPRLREDIGAWPDYIYTAPATHNGETYVPPGNEERLVVNVWVGNGGGTHGESVTGGVVSPAHTDPYFNCYLQILGTKRVWLAPPHVADAMDAFPERTDDDGACAAPDDDDDDDDDLVTSYTTNTSRVPIFVNPDRRLGPTYERRYKRFYERAWPESREAVLQPGDMLLMPPKWWHAMRSEGDGVAWSLSMWY</sequence>
<dbReference type="AlphaFoldDB" id="A0A8H3YCN1"/>
<reference evidence="3" key="1">
    <citation type="submission" date="2020-07" db="EMBL/GenBank/DDBJ databases">
        <title>Draft Genome Sequence of a Deep-Sea Yeast, Naganishia (Cryptococcus) liquefaciens strain N6.</title>
        <authorList>
            <person name="Han Y.W."/>
            <person name="Kajitani R."/>
            <person name="Morimoto H."/>
            <person name="Parhat M."/>
            <person name="Tsubouchi H."/>
            <person name="Bakenova O."/>
            <person name="Ogata M."/>
            <person name="Argunhan B."/>
            <person name="Aoki R."/>
            <person name="Kajiwara S."/>
            <person name="Itoh T."/>
            <person name="Iwasaki H."/>
        </authorList>
    </citation>
    <scope>NUCLEOTIDE SEQUENCE</scope>
    <source>
        <strain evidence="3">N6</strain>
    </source>
</reference>
<dbReference type="PROSITE" id="PS51184">
    <property type="entry name" value="JMJC"/>
    <property type="match status" value="1"/>
</dbReference>
<dbReference type="PANTHER" id="PTHR12461">
    <property type="entry name" value="HYPOXIA-INDUCIBLE FACTOR 1 ALPHA INHIBITOR-RELATED"/>
    <property type="match status" value="1"/>
</dbReference>
<feature type="domain" description="JmjC" evidence="2">
    <location>
        <begin position="299"/>
        <end position="501"/>
    </location>
</feature>
<keyword evidence="4" id="KW-1185">Reference proteome</keyword>
<feature type="compositionally biased region" description="Acidic residues" evidence="1">
    <location>
        <begin position="406"/>
        <end position="422"/>
    </location>
</feature>
<dbReference type="Gene3D" id="2.60.120.650">
    <property type="entry name" value="Cupin"/>
    <property type="match status" value="1"/>
</dbReference>
<dbReference type="SUPFAM" id="SSF51197">
    <property type="entry name" value="Clavaminate synthase-like"/>
    <property type="match status" value="1"/>
</dbReference>
<dbReference type="PANTHER" id="PTHR12461:SF94">
    <property type="entry name" value="JMJC DOMAIN-CONTAINING PROTEIN"/>
    <property type="match status" value="1"/>
</dbReference>
<comment type="caution">
    <text evidence="3">The sequence shown here is derived from an EMBL/GenBank/DDBJ whole genome shotgun (WGS) entry which is preliminary data.</text>
</comment>
<dbReference type="InterPro" id="IPR041667">
    <property type="entry name" value="Cupin_8"/>
</dbReference>
<accession>A0A8H3YCN1</accession>
<feature type="region of interest" description="Disordered" evidence="1">
    <location>
        <begin position="401"/>
        <end position="422"/>
    </location>
</feature>